<dbReference type="RefSeq" id="WP_066761061.1">
    <property type="nucleotide sequence ID" value="NZ_BMIO01000005.1"/>
</dbReference>
<gene>
    <name evidence="1" type="ORF">GCM10010989_18840</name>
</gene>
<name>A0A917DK40_9SPHN</name>
<proteinExistence type="predicted"/>
<evidence type="ECO:0008006" key="3">
    <source>
        <dbReference type="Google" id="ProtNLM"/>
    </source>
</evidence>
<accession>A0A917DK40</accession>
<reference evidence="1 2" key="1">
    <citation type="journal article" date="2014" name="Int. J. Syst. Evol. Microbiol.">
        <title>Complete genome sequence of Corynebacterium casei LMG S-19264T (=DSM 44701T), isolated from a smear-ripened cheese.</title>
        <authorList>
            <consortium name="US DOE Joint Genome Institute (JGI-PGF)"/>
            <person name="Walter F."/>
            <person name="Albersmeier A."/>
            <person name="Kalinowski J."/>
            <person name="Ruckert C."/>
        </authorList>
    </citation>
    <scope>NUCLEOTIDE SEQUENCE [LARGE SCALE GENOMIC DNA]</scope>
    <source>
        <strain evidence="1 2">CGMCC 1.15358</strain>
    </source>
</reference>
<dbReference type="Proteomes" id="UP000598997">
    <property type="component" value="Unassembled WGS sequence"/>
</dbReference>
<comment type="caution">
    <text evidence="1">The sequence shown here is derived from an EMBL/GenBank/DDBJ whole genome shotgun (WGS) entry which is preliminary data.</text>
</comment>
<dbReference type="OrthoDB" id="9798292at2"/>
<keyword evidence="2" id="KW-1185">Reference proteome</keyword>
<dbReference type="AlphaFoldDB" id="A0A917DK40"/>
<evidence type="ECO:0000313" key="2">
    <source>
        <dbReference type="Proteomes" id="UP000598997"/>
    </source>
</evidence>
<dbReference type="PIRSF" id="PIRSF032025">
    <property type="entry name" value="UCP032025"/>
    <property type="match status" value="1"/>
</dbReference>
<protein>
    <recommendedName>
        <fullName evidence="3">DUF1489 domain-containing protein</fullName>
    </recommendedName>
</protein>
<dbReference type="EMBL" id="BMIO01000005">
    <property type="protein sequence ID" value="GGD44957.1"/>
    <property type="molecule type" value="Genomic_DNA"/>
</dbReference>
<sequence length="133" mass="15222">MTDGPLHLTKIAFGAKSYADIEKWFENRPRLAVNTRYCPKRVDEMEGGSLFWIHEHAIVARSPIMGFEQQDNGRWFINLEPRLIRVQSRPKRAHQGWRYLKDADAPPDLPEGEDSGDVLPSRLLGKLSKLGLV</sequence>
<dbReference type="Pfam" id="PF07370">
    <property type="entry name" value="DUF1489"/>
    <property type="match status" value="1"/>
</dbReference>
<evidence type="ECO:0000313" key="1">
    <source>
        <dbReference type="EMBL" id="GGD44957.1"/>
    </source>
</evidence>
<organism evidence="1 2">
    <name type="scientific">Croceicoccus pelagius</name>
    <dbReference type="NCBI Taxonomy" id="1703341"/>
    <lineage>
        <taxon>Bacteria</taxon>
        <taxon>Pseudomonadati</taxon>
        <taxon>Pseudomonadota</taxon>
        <taxon>Alphaproteobacteria</taxon>
        <taxon>Sphingomonadales</taxon>
        <taxon>Erythrobacteraceae</taxon>
        <taxon>Croceicoccus</taxon>
    </lineage>
</organism>
<dbReference type="InterPro" id="IPR008320">
    <property type="entry name" value="UCP032025"/>
</dbReference>